<sequence length="180" mass="20075">MTGRFLFALLAETGMRIGQALGLRHGDFVSRRREVTIVQRSDNANGARAKTRTAVTLPVSAPLVGLYSSYLHTEYGDLDSDYVFVNLWAGPAGRPLRYQTVAKLVGWLRTTTGIAFTPHLLRHTRATELIRAGVPIEIVSKMLTHRSVTTTCDTYLHLSVEDVRAELVRVGIWDQAEEPR</sequence>
<dbReference type="PANTHER" id="PTHR30349">
    <property type="entry name" value="PHAGE INTEGRASE-RELATED"/>
    <property type="match status" value="1"/>
</dbReference>
<dbReference type="GO" id="GO:0003677">
    <property type="term" value="F:DNA binding"/>
    <property type="evidence" value="ECO:0007669"/>
    <property type="project" value="InterPro"/>
</dbReference>
<evidence type="ECO:0000259" key="2">
    <source>
        <dbReference type="PROSITE" id="PS51898"/>
    </source>
</evidence>
<comment type="caution">
    <text evidence="3">The sequence shown here is derived from an EMBL/GenBank/DDBJ whole genome shotgun (WGS) entry which is preliminary data.</text>
</comment>
<organism evidence="3 4">
    <name type="scientific">Egicoccus halophilus</name>
    <dbReference type="NCBI Taxonomy" id="1670830"/>
    <lineage>
        <taxon>Bacteria</taxon>
        <taxon>Bacillati</taxon>
        <taxon>Actinomycetota</taxon>
        <taxon>Nitriliruptoria</taxon>
        <taxon>Egicoccales</taxon>
        <taxon>Egicoccaceae</taxon>
        <taxon>Egicoccus</taxon>
    </lineage>
</organism>
<reference evidence="3" key="1">
    <citation type="journal article" date="2014" name="Int. J. Syst. Evol. Microbiol.">
        <title>Complete genome sequence of Corynebacterium casei LMG S-19264T (=DSM 44701T), isolated from a smear-ripened cheese.</title>
        <authorList>
            <consortium name="US DOE Joint Genome Institute (JGI-PGF)"/>
            <person name="Walter F."/>
            <person name="Albersmeier A."/>
            <person name="Kalinowski J."/>
            <person name="Ruckert C."/>
        </authorList>
    </citation>
    <scope>NUCLEOTIDE SEQUENCE</scope>
    <source>
        <strain evidence="3">CGMCC 1.14988</strain>
    </source>
</reference>
<dbReference type="SUPFAM" id="SSF56349">
    <property type="entry name" value="DNA breaking-rejoining enzymes"/>
    <property type="match status" value="1"/>
</dbReference>
<reference evidence="3" key="2">
    <citation type="submission" date="2020-09" db="EMBL/GenBank/DDBJ databases">
        <authorList>
            <person name="Sun Q."/>
            <person name="Zhou Y."/>
        </authorList>
    </citation>
    <scope>NUCLEOTIDE SEQUENCE</scope>
    <source>
        <strain evidence="3">CGMCC 1.14988</strain>
    </source>
</reference>
<proteinExistence type="predicted"/>
<dbReference type="GO" id="GO:0015074">
    <property type="term" value="P:DNA integration"/>
    <property type="evidence" value="ECO:0007669"/>
    <property type="project" value="InterPro"/>
</dbReference>
<dbReference type="Gene3D" id="1.10.443.10">
    <property type="entry name" value="Intergrase catalytic core"/>
    <property type="match status" value="1"/>
</dbReference>
<dbReference type="PROSITE" id="PS51898">
    <property type="entry name" value="TYR_RECOMBINASE"/>
    <property type="match status" value="1"/>
</dbReference>
<dbReference type="AlphaFoldDB" id="A0A8J3A6V1"/>
<dbReference type="InterPro" id="IPR050090">
    <property type="entry name" value="Tyrosine_recombinase_XerCD"/>
</dbReference>
<dbReference type="GO" id="GO:0006310">
    <property type="term" value="P:DNA recombination"/>
    <property type="evidence" value="ECO:0007669"/>
    <property type="project" value="UniProtKB-KW"/>
</dbReference>
<evidence type="ECO:0000313" key="3">
    <source>
        <dbReference type="EMBL" id="GGI02498.1"/>
    </source>
</evidence>
<keyword evidence="4" id="KW-1185">Reference proteome</keyword>
<dbReference type="Pfam" id="PF00589">
    <property type="entry name" value="Phage_integrase"/>
    <property type="match status" value="1"/>
</dbReference>
<accession>A0A8J3A6V1</accession>
<dbReference type="RefSeq" id="WP_205745366.1">
    <property type="nucleotide sequence ID" value="NZ_BMHA01000001.1"/>
</dbReference>
<dbReference type="EMBL" id="BMHA01000001">
    <property type="protein sequence ID" value="GGI02498.1"/>
    <property type="molecule type" value="Genomic_DNA"/>
</dbReference>
<dbReference type="Proteomes" id="UP000650511">
    <property type="component" value="Unassembled WGS sequence"/>
</dbReference>
<evidence type="ECO:0000256" key="1">
    <source>
        <dbReference type="ARBA" id="ARBA00023172"/>
    </source>
</evidence>
<dbReference type="InterPro" id="IPR002104">
    <property type="entry name" value="Integrase_catalytic"/>
</dbReference>
<dbReference type="InterPro" id="IPR011010">
    <property type="entry name" value="DNA_brk_join_enz"/>
</dbReference>
<protein>
    <recommendedName>
        <fullName evidence="2">Tyr recombinase domain-containing protein</fullName>
    </recommendedName>
</protein>
<name>A0A8J3A6V1_9ACTN</name>
<evidence type="ECO:0000313" key="4">
    <source>
        <dbReference type="Proteomes" id="UP000650511"/>
    </source>
</evidence>
<keyword evidence="1" id="KW-0233">DNA recombination</keyword>
<dbReference type="InterPro" id="IPR013762">
    <property type="entry name" value="Integrase-like_cat_sf"/>
</dbReference>
<gene>
    <name evidence="3" type="ORF">GCM10011354_00560</name>
</gene>
<feature type="domain" description="Tyr recombinase" evidence="2">
    <location>
        <begin position="1"/>
        <end position="168"/>
    </location>
</feature>